<keyword evidence="3 6" id="KW-0812">Transmembrane</keyword>
<dbReference type="PANTHER" id="PTHR23513:SF11">
    <property type="entry name" value="STAPHYLOFERRIN A TRANSPORTER"/>
    <property type="match status" value="1"/>
</dbReference>
<feature type="transmembrane region" description="Helical" evidence="6">
    <location>
        <begin position="310"/>
        <end position="334"/>
    </location>
</feature>
<keyword evidence="2" id="KW-1003">Cell membrane</keyword>
<gene>
    <name evidence="8" type="ORF">GCM10022247_33480</name>
</gene>
<dbReference type="PANTHER" id="PTHR23513">
    <property type="entry name" value="INTEGRAL MEMBRANE EFFLUX PROTEIN-RELATED"/>
    <property type="match status" value="1"/>
</dbReference>
<keyword evidence="5 6" id="KW-0472">Membrane</keyword>
<evidence type="ECO:0000313" key="8">
    <source>
        <dbReference type="EMBL" id="GAA4008573.1"/>
    </source>
</evidence>
<feature type="transmembrane region" description="Helical" evidence="6">
    <location>
        <begin position="285"/>
        <end position="304"/>
    </location>
</feature>
<feature type="transmembrane region" description="Helical" evidence="6">
    <location>
        <begin position="47"/>
        <end position="72"/>
    </location>
</feature>
<dbReference type="InterPro" id="IPR020846">
    <property type="entry name" value="MFS_dom"/>
</dbReference>
<feature type="transmembrane region" description="Helical" evidence="6">
    <location>
        <begin position="372"/>
        <end position="394"/>
    </location>
</feature>
<accession>A0ABP7S9J2</accession>
<comment type="caution">
    <text evidence="8">The sequence shown here is derived from an EMBL/GenBank/DDBJ whole genome shotgun (WGS) entry which is preliminary data.</text>
</comment>
<dbReference type="CDD" id="cd06173">
    <property type="entry name" value="MFS_MefA_like"/>
    <property type="match status" value="1"/>
</dbReference>
<keyword evidence="9" id="KW-1185">Reference proteome</keyword>
<evidence type="ECO:0000256" key="5">
    <source>
        <dbReference type="ARBA" id="ARBA00023136"/>
    </source>
</evidence>
<evidence type="ECO:0000313" key="9">
    <source>
        <dbReference type="Proteomes" id="UP001501747"/>
    </source>
</evidence>
<name>A0ABP7S9J2_9PSEU</name>
<organism evidence="8 9">
    <name type="scientific">Allokutzneria multivorans</name>
    <dbReference type="NCBI Taxonomy" id="1142134"/>
    <lineage>
        <taxon>Bacteria</taxon>
        <taxon>Bacillati</taxon>
        <taxon>Actinomycetota</taxon>
        <taxon>Actinomycetes</taxon>
        <taxon>Pseudonocardiales</taxon>
        <taxon>Pseudonocardiaceae</taxon>
        <taxon>Allokutzneria</taxon>
    </lineage>
</organism>
<evidence type="ECO:0000256" key="1">
    <source>
        <dbReference type="ARBA" id="ARBA00004651"/>
    </source>
</evidence>
<dbReference type="Pfam" id="PF07690">
    <property type="entry name" value="MFS_1"/>
    <property type="match status" value="1"/>
</dbReference>
<dbReference type="PRINTS" id="PR01988">
    <property type="entry name" value="EXPORTERBACE"/>
</dbReference>
<feature type="transmembrane region" description="Helical" evidence="6">
    <location>
        <begin position="20"/>
        <end position="41"/>
    </location>
</feature>
<evidence type="ECO:0000256" key="6">
    <source>
        <dbReference type="SAM" id="Phobius"/>
    </source>
</evidence>
<keyword evidence="4 6" id="KW-1133">Transmembrane helix</keyword>
<dbReference type="InterPro" id="IPR036259">
    <property type="entry name" value="MFS_trans_sf"/>
</dbReference>
<feature type="transmembrane region" description="Helical" evidence="6">
    <location>
        <begin position="346"/>
        <end position="366"/>
    </location>
</feature>
<feature type="transmembrane region" description="Helical" evidence="6">
    <location>
        <begin position="93"/>
        <end position="115"/>
    </location>
</feature>
<evidence type="ECO:0000259" key="7">
    <source>
        <dbReference type="PROSITE" id="PS50850"/>
    </source>
</evidence>
<comment type="subcellular location">
    <subcellularLocation>
        <location evidence="1">Cell membrane</location>
        <topology evidence="1">Multi-pass membrane protein</topology>
    </subcellularLocation>
</comment>
<evidence type="ECO:0000256" key="4">
    <source>
        <dbReference type="ARBA" id="ARBA00022989"/>
    </source>
</evidence>
<dbReference type="EMBL" id="BAABAL010000009">
    <property type="protein sequence ID" value="GAA4008573.1"/>
    <property type="molecule type" value="Genomic_DNA"/>
</dbReference>
<sequence>MSLPGMREPLRHRSFRFLMVARAIVHLGNAIAPVALAFAVLDLTGSAIDLGIVVGARSIANVVLLLFGGVLADRLPRALVLQGSTALAGLTQGLVAASVLGGFASVPLLACLSVLNGAAAATSMPATASLVPQTVPAELLRPANALARMGTTTATIIGTSAGGLAVAAVGPGWGIAFNAATFLIASVLFARMRVITAAPSTKERSHPLTELREGWREFSSRTWVWAVVLQFMVVNAVIVGSIAVLGPVIADATFGRAAWGLVLAAQTAGALVGGFVAARWQPRRALFIGVALTLFEAVPLVALAEVPKVLFLVPTMFLVGVVLEQFVVAWDVALQQHVPQDKLARVYSYDALGSFVAIPVGEMAAGPLAEHFGMRATLLGGAALLVLATLAALCSKEIRTLSSSERSVVGQQGDV</sequence>
<feature type="transmembrane region" description="Helical" evidence="6">
    <location>
        <begin position="172"/>
        <end position="190"/>
    </location>
</feature>
<protein>
    <submittedName>
        <fullName evidence="8">MFS transporter</fullName>
    </submittedName>
</protein>
<feature type="transmembrane region" description="Helical" evidence="6">
    <location>
        <begin position="257"/>
        <end position="278"/>
    </location>
</feature>
<dbReference type="InterPro" id="IPR011701">
    <property type="entry name" value="MFS"/>
</dbReference>
<dbReference type="InterPro" id="IPR022324">
    <property type="entry name" value="Bacilysin_exporter_BacE_put"/>
</dbReference>
<feature type="transmembrane region" description="Helical" evidence="6">
    <location>
        <begin position="222"/>
        <end position="245"/>
    </location>
</feature>
<evidence type="ECO:0000256" key="2">
    <source>
        <dbReference type="ARBA" id="ARBA00022475"/>
    </source>
</evidence>
<dbReference type="Proteomes" id="UP001501747">
    <property type="component" value="Unassembled WGS sequence"/>
</dbReference>
<dbReference type="SUPFAM" id="SSF103473">
    <property type="entry name" value="MFS general substrate transporter"/>
    <property type="match status" value="1"/>
</dbReference>
<reference evidence="9" key="1">
    <citation type="journal article" date="2019" name="Int. J. Syst. Evol. Microbiol.">
        <title>The Global Catalogue of Microorganisms (GCM) 10K type strain sequencing project: providing services to taxonomists for standard genome sequencing and annotation.</title>
        <authorList>
            <consortium name="The Broad Institute Genomics Platform"/>
            <consortium name="The Broad Institute Genome Sequencing Center for Infectious Disease"/>
            <person name="Wu L."/>
            <person name="Ma J."/>
        </authorList>
    </citation>
    <scope>NUCLEOTIDE SEQUENCE [LARGE SCALE GENOMIC DNA]</scope>
    <source>
        <strain evidence="9">JCM 17342</strain>
    </source>
</reference>
<proteinExistence type="predicted"/>
<dbReference type="PROSITE" id="PS50850">
    <property type="entry name" value="MFS"/>
    <property type="match status" value="1"/>
</dbReference>
<evidence type="ECO:0000256" key="3">
    <source>
        <dbReference type="ARBA" id="ARBA00022692"/>
    </source>
</evidence>
<dbReference type="Gene3D" id="1.20.1250.20">
    <property type="entry name" value="MFS general substrate transporter like domains"/>
    <property type="match status" value="1"/>
</dbReference>
<feature type="domain" description="Major facilitator superfamily (MFS) profile" evidence="7">
    <location>
        <begin position="14"/>
        <end position="399"/>
    </location>
</feature>